<dbReference type="InterPro" id="IPR006638">
    <property type="entry name" value="Elp3/MiaA/NifB-like_rSAM"/>
</dbReference>
<dbReference type="GO" id="GO:0051539">
    <property type="term" value="F:4 iron, 4 sulfur cluster binding"/>
    <property type="evidence" value="ECO:0007669"/>
    <property type="project" value="UniProtKB-KW"/>
</dbReference>
<dbReference type="Proteomes" id="UP000528457">
    <property type="component" value="Unassembled WGS sequence"/>
</dbReference>
<evidence type="ECO:0000256" key="2">
    <source>
        <dbReference type="ARBA" id="ARBA00022691"/>
    </source>
</evidence>
<keyword evidence="7" id="KW-0342">GTP-binding</keyword>
<dbReference type="EMBL" id="JACHHT010000002">
    <property type="protein sequence ID" value="MBB6522917.1"/>
    <property type="molecule type" value="Genomic_DNA"/>
</dbReference>
<dbReference type="GO" id="GO:0061799">
    <property type="term" value="F:cyclic pyranopterin monophosphate synthase activity"/>
    <property type="evidence" value="ECO:0007669"/>
    <property type="project" value="TreeGrafter"/>
</dbReference>
<organism evidence="11 12">
    <name type="scientific">Pseudoteredinibacter isoporae</name>
    <dbReference type="NCBI Taxonomy" id="570281"/>
    <lineage>
        <taxon>Bacteria</taxon>
        <taxon>Pseudomonadati</taxon>
        <taxon>Pseudomonadota</taxon>
        <taxon>Gammaproteobacteria</taxon>
        <taxon>Cellvibrionales</taxon>
        <taxon>Cellvibrionaceae</taxon>
        <taxon>Pseudoteredinibacter</taxon>
    </lineage>
</organism>
<sequence length="292" mass="32589">MQFLPRAQVLSLEECETLVKAFVKLGVKKVRLTGGEPLVRNGAVELMATLKKIPGLEELLLTTNGSRLEELAPKLKSAGLDRINVSLDTLDPIRFKELSRTGKLEKVLAGLQAAKAAGFKRIKLNSVILKNRNADEVEDLVHFALSEGFDLSFIEAMPLGHIDDHQRGEEFISSADIQTRLAQRWTLESSQYQTGGPSRYWKIGNSQIGFISPHSNNFCASCNRLRVTAEGRLLLCLGNEHSLDLKAIMRRYPGDHARLRDSIEAAMSNKPERHHFDINETQIVRFMNTTGG</sequence>
<evidence type="ECO:0000313" key="11">
    <source>
        <dbReference type="EMBL" id="MBB6522917.1"/>
    </source>
</evidence>
<dbReference type="InterPro" id="IPR058240">
    <property type="entry name" value="rSAM_sf"/>
</dbReference>
<dbReference type="InterPro" id="IPR013483">
    <property type="entry name" value="MoaA"/>
</dbReference>
<dbReference type="InterPro" id="IPR010505">
    <property type="entry name" value="MoaA_twitch"/>
</dbReference>
<evidence type="ECO:0000256" key="8">
    <source>
        <dbReference type="ARBA" id="ARBA00023150"/>
    </source>
</evidence>
<comment type="caution">
    <text evidence="11">The sequence shown here is derived from an EMBL/GenBank/DDBJ whole genome shotgun (WGS) entry which is preliminary data.</text>
</comment>
<protein>
    <submittedName>
        <fullName evidence="11">Cyclic pyranopterin phosphate synthase</fullName>
    </submittedName>
</protein>
<dbReference type="FunCoup" id="A0A7X0MZ99">
    <property type="interactions" value="493"/>
</dbReference>
<dbReference type="NCBIfam" id="TIGR02666">
    <property type="entry name" value="moaA"/>
    <property type="match status" value="1"/>
</dbReference>
<evidence type="ECO:0000256" key="5">
    <source>
        <dbReference type="ARBA" id="ARBA00023004"/>
    </source>
</evidence>
<dbReference type="PANTHER" id="PTHR22960">
    <property type="entry name" value="MOLYBDOPTERIN COFACTOR SYNTHESIS PROTEIN A"/>
    <property type="match status" value="1"/>
</dbReference>
<dbReference type="InterPro" id="IPR007197">
    <property type="entry name" value="rSAM"/>
</dbReference>
<dbReference type="AlphaFoldDB" id="A0A7X0MZ99"/>
<keyword evidence="3" id="KW-0479">Metal-binding</keyword>
<comment type="cofactor">
    <cofactor evidence="1">
        <name>[4Fe-4S] cluster</name>
        <dbReference type="ChEBI" id="CHEBI:49883"/>
    </cofactor>
</comment>
<dbReference type="SMART" id="SM00729">
    <property type="entry name" value="Elp3"/>
    <property type="match status" value="1"/>
</dbReference>
<dbReference type="CDD" id="cd01335">
    <property type="entry name" value="Radical_SAM"/>
    <property type="match status" value="1"/>
</dbReference>
<evidence type="ECO:0000256" key="7">
    <source>
        <dbReference type="ARBA" id="ARBA00023134"/>
    </source>
</evidence>
<keyword evidence="2" id="KW-0949">S-adenosyl-L-methionine</keyword>
<evidence type="ECO:0000256" key="6">
    <source>
        <dbReference type="ARBA" id="ARBA00023014"/>
    </source>
</evidence>
<dbReference type="Pfam" id="PF06463">
    <property type="entry name" value="Mob_synth_C"/>
    <property type="match status" value="1"/>
</dbReference>
<dbReference type="Pfam" id="PF04055">
    <property type="entry name" value="Radical_SAM"/>
    <property type="match status" value="1"/>
</dbReference>
<dbReference type="GO" id="GO:0006777">
    <property type="term" value="P:Mo-molybdopterin cofactor biosynthetic process"/>
    <property type="evidence" value="ECO:0007669"/>
    <property type="project" value="UniProtKB-KW"/>
</dbReference>
<dbReference type="InterPro" id="IPR013785">
    <property type="entry name" value="Aldolase_TIM"/>
</dbReference>
<dbReference type="Gene3D" id="3.20.20.70">
    <property type="entry name" value="Aldolase class I"/>
    <property type="match status" value="1"/>
</dbReference>
<evidence type="ECO:0000256" key="9">
    <source>
        <dbReference type="ARBA" id="ARBA00023239"/>
    </source>
</evidence>
<keyword evidence="12" id="KW-1185">Reference proteome</keyword>
<dbReference type="CDD" id="cd21117">
    <property type="entry name" value="Twitch_MoaA"/>
    <property type="match status" value="1"/>
</dbReference>
<dbReference type="GO" id="GO:0005525">
    <property type="term" value="F:GTP binding"/>
    <property type="evidence" value="ECO:0007669"/>
    <property type="project" value="UniProtKB-KW"/>
</dbReference>
<evidence type="ECO:0000256" key="1">
    <source>
        <dbReference type="ARBA" id="ARBA00001966"/>
    </source>
</evidence>
<name>A0A7X0MZ99_9GAMM</name>
<dbReference type="InterPro" id="IPR050105">
    <property type="entry name" value="MoCo_biosynth_MoaA/MoaC"/>
</dbReference>
<dbReference type="SUPFAM" id="SSF102114">
    <property type="entry name" value="Radical SAM enzymes"/>
    <property type="match status" value="1"/>
</dbReference>
<evidence type="ECO:0000256" key="4">
    <source>
        <dbReference type="ARBA" id="ARBA00022741"/>
    </source>
</evidence>
<keyword evidence="9" id="KW-0456">Lyase</keyword>
<accession>A0A7X0MZ99</accession>
<evidence type="ECO:0000259" key="10">
    <source>
        <dbReference type="PROSITE" id="PS51918"/>
    </source>
</evidence>
<feature type="domain" description="Radical SAM core" evidence="10">
    <location>
        <begin position="1"/>
        <end position="188"/>
    </location>
</feature>
<proteinExistence type="predicted"/>
<dbReference type="PANTHER" id="PTHR22960:SF0">
    <property type="entry name" value="MOLYBDENUM COFACTOR BIOSYNTHESIS PROTEIN 1"/>
    <property type="match status" value="1"/>
</dbReference>
<dbReference type="GO" id="GO:0046872">
    <property type="term" value="F:metal ion binding"/>
    <property type="evidence" value="ECO:0007669"/>
    <property type="project" value="UniProtKB-KW"/>
</dbReference>
<dbReference type="GO" id="GO:0061798">
    <property type="term" value="F:GTP 3',8'-cyclase activity"/>
    <property type="evidence" value="ECO:0007669"/>
    <property type="project" value="TreeGrafter"/>
</dbReference>
<evidence type="ECO:0000256" key="3">
    <source>
        <dbReference type="ARBA" id="ARBA00022723"/>
    </source>
</evidence>
<dbReference type="InParanoid" id="A0A7X0MZ99"/>
<reference evidence="11 12" key="1">
    <citation type="submission" date="2020-08" db="EMBL/GenBank/DDBJ databases">
        <title>Genomic Encyclopedia of Type Strains, Phase IV (KMG-IV): sequencing the most valuable type-strain genomes for metagenomic binning, comparative biology and taxonomic classification.</title>
        <authorList>
            <person name="Goeker M."/>
        </authorList>
    </citation>
    <scope>NUCLEOTIDE SEQUENCE [LARGE SCALE GENOMIC DNA]</scope>
    <source>
        <strain evidence="11 12">DSM 22368</strain>
    </source>
</reference>
<dbReference type="PROSITE" id="PS51918">
    <property type="entry name" value="RADICAL_SAM"/>
    <property type="match status" value="1"/>
</dbReference>
<evidence type="ECO:0000313" key="12">
    <source>
        <dbReference type="Proteomes" id="UP000528457"/>
    </source>
</evidence>
<keyword evidence="5" id="KW-0408">Iron</keyword>
<keyword evidence="6" id="KW-0411">Iron-sulfur</keyword>
<keyword evidence="4" id="KW-0547">Nucleotide-binding</keyword>
<gene>
    <name evidence="11" type="ORF">HNR48_003202</name>
</gene>
<keyword evidence="8" id="KW-0501">Molybdenum cofactor biosynthesis</keyword>